<protein>
    <recommendedName>
        <fullName evidence="6">Isocitrate dehydrogenase [NADP]</fullName>
        <ecNumber evidence="5">1.1.1.42</ecNumber>
    </recommendedName>
    <alternativeName>
        <fullName evidence="15">IDP</fullName>
    </alternativeName>
    <alternativeName>
        <fullName evidence="16">NADP(+)-specific ICDH</fullName>
    </alternativeName>
    <alternativeName>
        <fullName evidence="17">Oxalosuccinate decarboxylase</fullName>
    </alternativeName>
</protein>
<reference evidence="20 21" key="1">
    <citation type="submission" date="2023-02" db="EMBL/GenBank/DDBJ databases">
        <title>Host association and intracellularity evolved multiple times independently in the Rickettsiales.</title>
        <authorList>
            <person name="Castelli M."/>
            <person name="Nardi T."/>
            <person name="Gammuto L."/>
            <person name="Bellinzona G."/>
            <person name="Sabaneyeva E."/>
            <person name="Potekhin A."/>
            <person name="Serra V."/>
            <person name="Petroni G."/>
            <person name="Sassera D."/>
        </authorList>
    </citation>
    <scope>NUCLEOTIDE SEQUENCE [LARGE SCALE GENOMIC DNA]</scope>
    <source>
        <strain evidence="20 21">BOD18</strain>
    </source>
</reference>
<evidence type="ECO:0000256" key="10">
    <source>
        <dbReference type="ARBA" id="ARBA00022842"/>
    </source>
</evidence>
<dbReference type="InterPro" id="IPR024084">
    <property type="entry name" value="IsoPropMal-DH-like_dom"/>
</dbReference>
<dbReference type="Pfam" id="PF00180">
    <property type="entry name" value="Iso_dh"/>
    <property type="match status" value="1"/>
</dbReference>
<dbReference type="PANTHER" id="PTHR11835">
    <property type="entry name" value="DECARBOXYLATING DEHYDROGENASES-ISOCITRATE, ISOPROPYLMALATE, TARTRATE"/>
    <property type="match status" value="1"/>
</dbReference>
<keyword evidence="11" id="KW-0521">NADP</keyword>
<keyword evidence="7" id="KW-0329">Glyoxylate bypass</keyword>
<dbReference type="Pfam" id="PF18324">
    <property type="entry name" value="Isocitrate_DH_C_bact"/>
    <property type="match status" value="1"/>
</dbReference>
<comment type="caution">
    <text evidence="20">The sequence shown here is derived from an EMBL/GenBank/DDBJ whole genome shotgun (WGS) entry which is preliminary data.</text>
</comment>
<evidence type="ECO:0000256" key="3">
    <source>
        <dbReference type="ARBA" id="ARBA00007769"/>
    </source>
</evidence>
<proteinExistence type="inferred from homology"/>
<comment type="catalytic activity">
    <reaction evidence="14">
        <text>D-threo-isocitrate + NADP(+) = 2-oxoglutarate + CO2 + NADPH</text>
        <dbReference type="Rhea" id="RHEA:19629"/>
        <dbReference type="ChEBI" id="CHEBI:15562"/>
        <dbReference type="ChEBI" id="CHEBI:16526"/>
        <dbReference type="ChEBI" id="CHEBI:16810"/>
        <dbReference type="ChEBI" id="CHEBI:57783"/>
        <dbReference type="ChEBI" id="CHEBI:58349"/>
        <dbReference type="EC" id="1.1.1.42"/>
    </reaction>
</comment>
<dbReference type="InterPro" id="IPR040978">
    <property type="entry name" value="Isocitrate_DH_TT1725_C"/>
</dbReference>
<evidence type="ECO:0000313" key="20">
    <source>
        <dbReference type="EMBL" id="MDZ5761914.1"/>
    </source>
</evidence>
<name>A0ABU5L704_9RICK</name>
<evidence type="ECO:0000256" key="8">
    <source>
        <dbReference type="ARBA" id="ARBA00022532"/>
    </source>
</evidence>
<evidence type="ECO:0000256" key="2">
    <source>
        <dbReference type="ARBA" id="ARBA00001946"/>
    </source>
</evidence>
<keyword evidence="10" id="KW-0460">Magnesium</keyword>
<organism evidence="20 21">
    <name type="scientific">Candidatus Cyrtobacter comes</name>
    <dbReference type="NCBI Taxonomy" id="675776"/>
    <lineage>
        <taxon>Bacteria</taxon>
        <taxon>Pseudomonadati</taxon>
        <taxon>Pseudomonadota</taxon>
        <taxon>Alphaproteobacteria</taxon>
        <taxon>Rickettsiales</taxon>
        <taxon>Candidatus Midichloriaceae</taxon>
        <taxon>Candidatus Cyrtobacter</taxon>
    </lineage>
</organism>
<evidence type="ECO:0000256" key="17">
    <source>
        <dbReference type="ARBA" id="ARBA00031098"/>
    </source>
</evidence>
<dbReference type="InterPro" id="IPR019818">
    <property type="entry name" value="IsoCit/isopropylmalate_DH_CS"/>
</dbReference>
<gene>
    <name evidence="20" type="ORF">Cyrtocomes_00274</name>
</gene>
<comment type="similarity">
    <text evidence="3">Belongs to the isocitrate and isopropylmalate dehydrogenases family.</text>
</comment>
<dbReference type="SUPFAM" id="SSF53659">
    <property type="entry name" value="Isocitrate/Isopropylmalate dehydrogenase-like"/>
    <property type="match status" value="1"/>
</dbReference>
<dbReference type="NCBIfam" id="TIGR02924">
    <property type="entry name" value="ICDH_alpha"/>
    <property type="match status" value="1"/>
</dbReference>
<comment type="cofactor">
    <cofactor evidence="1">
        <name>Mn(2+)</name>
        <dbReference type="ChEBI" id="CHEBI:29035"/>
    </cofactor>
</comment>
<evidence type="ECO:0000256" key="5">
    <source>
        <dbReference type="ARBA" id="ARBA00013013"/>
    </source>
</evidence>
<feature type="domain" description="Isopropylmalate dehydrogenase-like" evidence="19">
    <location>
        <begin position="4"/>
        <end position="335"/>
    </location>
</feature>
<evidence type="ECO:0000256" key="15">
    <source>
        <dbReference type="ARBA" id="ARBA00029765"/>
    </source>
</evidence>
<evidence type="ECO:0000313" key="21">
    <source>
        <dbReference type="Proteomes" id="UP001293791"/>
    </source>
</evidence>
<evidence type="ECO:0000256" key="13">
    <source>
        <dbReference type="ARBA" id="ARBA00023211"/>
    </source>
</evidence>
<dbReference type="InterPro" id="IPR046997">
    <property type="entry name" value="Isocitrate_DH_TT1725_C_sf"/>
</dbReference>
<dbReference type="Gene3D" id="3.30.70.1570">
    <property type="match status" value="1"/>
</dbReference>
<dbReference type="PROSITE" id="PS00470">
    <property type="entry name" value="IDH_IMDH"/>
    <property type="match status" value="1"/>
</dbReference>
<evidence type="ECO:0000256" key="14">
    <source>
        <dbReference type="ARBA" id="ARBA00023554"/>
    </source>
</evidence>
<evidence type="ECO:0000256" key="1">
    <source>
        <dbReference type="ARBA" id="ARBA00001936"/>
    </source>
</evidence>
<evidence type="ECO:0000256" key="6">
    <source>
        <dbReference type="ARBA" id="ARBA00019562"/>
    </source>
</evidence>
<dbReference type="NCBIfam" id="NF006673">
    <property type="entry name" value="PRK09222.1"/>
    <property type="match status" value="1"/>
</dbReference>
<keyword evidence="9" id="KW-0479">Metal-binding</keyword>
<keyword evidence="12" id="KW-0560">Oxidoreductase</keyword>
<dbReference type="Proteomes" id="UP001293791">
    <property type="component" value="Unassembled WGS sequence"/>
</dbReference>
<sequence length="479" mass="52757">MKKTITLAKGDGIGPEIANSVLEILKKAGADLDFEEIEIGEKAYIAGAPSGIPDSAWDVIHKNKILLKAPLTTPQGTGYKSVNVTLRKSLGLFANIRPVRSFPGYVPNSDKKMDMVIIRENEEDLYAGVEYRSSLNTRIAVKIITHKGCERIIRYAFEYARLHNRKRVSCIIKDNIMKITDGLFHKIFKEIALEYPDINTDSIIVDIGSAKIATKPWLFDVIVTLNLYGDIISDIAAEVSGSVGLAGSSNIGAGYAIFEAVHGSAPDIAGKNIANPSGLLNAAILMLNHIGQGDIATKIENALLKTIEDGVHTADIYNESISTKKANTKEFTDAVVSNLGKLPYKIQVVENNAKVMKSFDYKAAEENSIVECIGVDIFTEDLAEPVYNIVEKIRKGQKNLEIKHVSARGMMVWSEATDRCSTNVDGLVRFRFFAKNKTASNLDVIEVQKLLNEIGMNFHILHKLYLYDGQEGFTNMQGQ</sequence>
<evidence type="ECO:0000256" key="11">
    <source>
        <dbReference type="ARBA" id="ARBA00022857"/>
    </source>
</evidence>
<evidence type="ECO:0000256" key="18">
    <source>
        <dbReference type="ARBA" id="ARBA00046127"/>
    </source>
</evidence>
<keyword evidence="13" id="KW-0464">Manganese</keyword>
<dbReference type="EC" id="1.1.1.42" evidence="5"/>
<evidence type="ECO:0000256" key="16">
    <source>
        <dbReference type="ARBA" id="ARBA00029990"/>
    </source>
</evidence>
<evidence type="ECO:0000259" key="19">
    <source>
        <dbReference type="SMART" id="SM01329"/>
    </source>
</evidence>
<dbReference type="InterPro" id="IPR014273">
    <property type="entry name" value="Isocitrate_DH_bac-typ"/>
</dbReference>
<accession>A0ABU5L704</accession>
<dbReference type="Gene3D" id="3.40.718.10">
    <property type="entry name" value="Isopropylmalate Dehydrogenase"/>
    <property type="match status" value="1"/>
</dbReference>
<comment type="subunit">
    <text evidence="4">Homodimer.</text>
</comment>
<evidence type="ECO:0000256" key="9">
    <source>
        <dbReference type="ARBA" id="ARBA00022723"/>
    </source>
</evidence>
<comment type="cofactor">
    <cofactor evidence="2">
        <name>Mg(2+)</name>
        <dbReference type="ChEBI" id="CHEBI:18420"/>
    </cofactor>
</comment>
<dbReference type="PANTHER" id="PTHR11835:SF43">
    <property type="entry name" value="ISOPROPYLMALATE DEHYDROGENASE-LIKE DOMAIN-CONTAINING PROTEIN"/>
    <property type="match status" value="1"/>
</dbReference>
<dbReference type="SMART" id="SM01329">
    <property type="entry name" value="Iso_dh"/>
    <property type="match status" value="1"/>
</dbReference>
<dbReference type="EMBL" id="JARGYT010000010">
    <property type="protein sequence ID" value="MDZ5761914.1"/>
    <property type="molecule type" value="Genomic_DNA"/>
</dbReference>
<evidence type="ECO:0000256" key="7">
    <source>
        <dbReference type="ARBA" id="ARBA00022435"/>
    </source>
</evidence>
<keyword evidence="21" id="KW-1185">Reference proteome</keyword>
<keyword evidence="8" id="KW-0816">Tricarboxylic acid cycle</keyword>
<evidence type="ECO:0000256" key="12">
    <source>
        <dbReference type="ARBA" id="ARBA00023002"/>
    </source>
</evidence>
<comment type="function">
    <text evidence="18">Catalyzes the oxidative decarboxylation of isocitrate to 2-oxoglutarate and carbon dioxide with the concomitant reduction of NADP(+).</text>
</comment>
<evidence type="ECO:0000256" key="4">
    <source>
        <dbReference type="ARBA" id="ARBA00011738"/>
    </source>
</evidence>